<feature type="region of interest" description="Disordered" evidence="7">
    <location>
        <begin position="417"/>
        <end position="436"/>
    </location>
</feature>
<dbReference type="Gene3D" id="1.20.1530.20">
    <property type="match status" value="1"/>
</dbReference>
<protein>
    <submittedName>
        <fullName evidence="10">Cation/H(+) antiporter</fullName>
    </submittedName>
</protein>
<name>A0A7X6KZC3_9NOCA</name>
<dbReference type="Proteomes" id="UP000540698">
    <property type="component" value="Unassembled WGS sequence"/>
</dbReference>
<dbReference type="InterPro" id="IPR038770">
    <property type="entry name" value="Na+/solute_symporter_sf"/>
</dbReference>
<feature type="transmembrane region" description="Helical" evidence="8">
    <location>
        <begin position="173"/>
        <end position="197"/>
    </location>
</feature>
<keyword evidence="4 8" id="KW-1133">Transmembrane helix</keyword>
<evidence type="ECO:0000313" key="11">
    <source>
        <dbReference type="Proteomes" id="UP000540698"/>
    </source>
</evidence>
<proteinExistence type="predicted"/>
<feature type="domain" description="Cation/H+ exchanger transmembrane" evidence="9">
    <location>
        <begin position="22"/>
        <end position="402"/>
    </location>
</feature>
<gene>
    <name evidence="10" type="ORF">HGB38_01650</name>
</gene>
<evidence type="ECO:0000256" key="7">
    <source>
        <dbReference type="SAM" id="MobiDB-lite"/>
    </source>
</evidence>
<dbReference type="InterPro" id="IPR050794">
    <property type="entry name" value="CPA2_transporter"/>
</dbReference>
<comment type="subcellular location">
    <subcellularLocation>
        <location evidence="1">Membrane</location>
        <topology evidence="1">Multi-pass membrane protein</topology>
    </subcellularLocation>
</comment>
<evidence type="ECO:0000256" key="1">
    <source>
        <dbReference type="ARBA" id="ARBA00004141"/>
    </source>
</evidence>
<evidence type="ECO:0000256" key="2">
    <source>
        <dbReference type="ARBA" id="ARBA00022448"/>
    </source>
</evidence>
<keyword evidence="6 8" id="KW-0472">Membrane</keyword>
<feature type="transmembrane region" description="Helical" evidence="8">
    <location>
        <begin position="209"/>
        <end position="229"/>
    </location>
</feature>
<sequence length="448" mass="46178">MRLAAMAATSGRIGGALLVVLLVAALGRPVARWLRQPSVLAEIAIGIGMVPAATAVAGTHAVQILMPSELVVSMRVVGHVGLVLFLVGIAHHLRTATLAAPGRAVVFTTLGALLLPLAAGSVLGGVLLACGSPTVRGNAPAPAVVLLIAVSLSVTAVPVLARILAEKGLIGTAVGGLAMSSAIAIDIVAWLLVALAVGLSGHSMGGAPALRAIVGLSVITVALVVGRILRTETSEMLCRRFPRYIAVAIACAALAASSVLQQYGFTEISGELLVGFMIPSGAHSMPWHLPVGMITCLGRHLVPVFFVATGTSIFTSGTYFPWMPAALATLLSTVGKLGGSYLGARIGGQRPSAALRLGILLNTRGLTELVVVQVGYNAGILTPTVLLALIAMALVTTAMTGPVYALIEVLDTEENSGQVSRRRRRRHSSIRGEEFCPPNRLETQLSRD</sequence>
<evidence type="ECO:0000256" key="6">
    <source>
        <dbReference type="ARBA" id="ARBA00023136"/>
    </source>
</evidence>
<evidence type="ECO:0000313" key="10">
    <source>
        <dbReference type="EMBL" id="NKY24946.1"/>
    </source>
</evidence>
<feature type="transmembrane region" description="Helical" evidence="8">
    <location>
        <begin position="105"/>
        <end position="129"/>
    </location>
</feature>
<dbReference type="EMBL" id="JAAXOS010000001">
    <property type="protein sequence ID" value="NKY24946.1"/>
    <property type="molecule type" value="Genomic_DNA"/>
</dbReference>
<evidence type="ECO:0000259" key="9">
    <source>
        <dbReference type="Pfam" id="PF00999"/>
    </source>
</evidence>
<dbReference type="RefSeq" id="WP_062967539.1">
    <property type="nucleotide sequence ID" value="NZ_JAAXOS010000001.1"/>
</dbReference>
<dbReference type="GO" id="GO:0016020">
    <property type="term" value="C:membrane"/>
    <property type="evidence" value="ECO:0007669"/>
    <property type="project" value="UniProtKB-SubCell"/>
</dbReference>
<keyword evidence="5" id="KW-0406">Ion transport</keyword>
<dbReference type="InterPro" id="IPR006153">
    <property type="entry name" value="Cation/H_exchanger_TM"/>
</dbReference>
<feature type="transmembrane region" description="Helical" evidence="8">
    <location>
        <begin position="241"/>
        <end position="260"/>
    </location>
</feature>
<dbReference type="GO" id="GO:0015297">
    <property type="term" value="F:antiporter activity"/>
    <property type="evidence" value="ECO:0007669"/>
    <property type="project" value="InterPro"/>
</dbReference>
<reference evidence="10 11" key="1">
    <citation type="submission" date="2020-04" db="EMBL/GenBank/DDBJ databases">
        <title>MicrobeNet Type strains.</title>
        <authorList>
            <person name="Nicholson A.C."/>
        </authorList>
    </citation>
    <scope>NUCLEOTIDE SEQUENCE [LARGE SCALE GENOMIC DNA]</scope>
    <source>
        <strain evidence="10 11">DSM 44956</strain>
    </source>
</reference>
<dbReference type="GO" id="GO:1902600">
    <property type="term" value="P:proton transmembrane transport"/>
    <property type="evidence" value="ECO:0007669"/>
    <property type="project" value="InterPro"/>
</dbReference>
<feature type="transmembrane region" description="Helical" evidence="8">
    <location>
        <begin position="76"/>
        <end position="93"/>
    </location>
</feature>
<feature type="transmembrane region" description="Helical" evidence="8">
    <location>
        <begin position="141"/>
        <end position="161"/>
    </location>
</feature>
<keyword evidence="11" id="KW-1185">Reference proteome</keyword>
<keyword evidence="3 8" id="KW-0812">Transmembrane</keyword>
<keyword evidence="2" id="KW-0813">Transport</keyword>
<comment type="caution">
    <text evidence="10">The sequence shown here is derived from an EMBL/GenBank/DDBJ whole genome shotgun (WGS) entry which is preliminary data.</text>
</comment>
<feature type="transmembrane region" description="Helical" evidence="8">
    <location>
        <begin position="385"/>
        <end position="407"/>
    </location>
</feature>
<organism evidence="10 11">
    <name type="scientific">Nocardia gamkensis</name>
    <dbReference type="NCBI Taxonomy" id="352869"/>
    <lineage>
        <taxon>Bacteria</taxon>
        <taxon>Bacillati</taxon>
        <taxon>Actinomycetota</taxon>
        <taxon>Actinomycetes</taxon>
        <taxon>Mycobacteriales</taxon>
        <taxon>Nocardiaceae</taxon>
        <taxon>Nocardia</taxon>
    </lineage>
</organism>
<feature type="compositionally biased region" description="Basic residues" evidence="7">
    <location>
        <begin position="420"/>
        <end position="429"/>
    </location>
</feature>
<evidence type="ECO:0000256" key="4">
    <source>
        <dbReference type="ARBA" id="ARBA00022989"/>
    </source>
</evidence>
<dbReference type="AlphaFoldDB" id="A0A7X6KZC3"/>
<accession>A0A7X6KZC3</accession>
<evidence type="ECO:0000256" key="8">
    <source>
        <dbReference type="SAM" id="Phobius"/>
    </source>
</evidence>
<dbReference type="PANTHER" id="PTHR32468:SF0">
    <property type="entry name" value="K(+)_H(+) ANTIPORTER 1"/>
    <property type="match status" value="1"/>
</dbReference>
<evidence type="ECO:0000256" key="3">
    <source>
        <dbReference type="ARBA" id="ARBA00022692"/>
    </source>
</evidence>
<dbReference type="PANTHER" id="PTHR32468">
    <property type="entry name" value="CATION/H + ANTIPORTER"/>
    <property type="match status" value="1"/>
</dbReference>
<dbReference type="Pfam" id="PF00999">
    <property type="entry name" value="Na_H_Exchanger"/>
    <property type="match status" value="1"/>
</dbReference>
<evidence type="ECO:0000256" key="5">
    <source>
        <dbReference type="ARBA" id="ARBA00023065"/>
    </source>
</evidence>